<feature type="binding site" evidence="8">
    <location>
        <position position="482"/>
    </location>
    <ligand>
        <name>Zn(2+)</name>
        <dbReference type="ChEBI" id="CHEBI:29105"/>
        <label>1</label>
    </ligand>
</feature>
<feature type="region of interest" description="Disordered" evidence="9">
    <location>
        <begin position="175"/>
        <end position="198"/>
    </location>
</feature>
<evidence type="ECO:0000256" key="2">
    <source>
        <dbReference type="ARBA" id="ARBA00022705"/>
    </source>
</evidence>
<keyword evidence="3 8" id="KW-0479">Metal-binding</keyword>
<accession>A0ABW2CQ32</accession>
<dbReference type="InterPro" id="IPR041222">
    <property type="entry name" value="PriA_3primeBD"/>
</dbReference>
<dbReference type="NCBIfam" id="NF011452">
    <property type="entry name" value="PRK14873.1-2"/>
    <property type="match status" value="1"/>
</dbReference>
<feature type="binding site" evidence="8">
    <location>
        <position position="449"/>
    </location>
    <ligand>
        <name>Zn(2+)</name>
        <dbReference type="ChEBI" id="CHEBI:29105"/>
        <label>2</label>
    </ligand>
</feature>
<feature type="binding site" evidence="8">
    <location>
        <position position="443"/>
    </location>
    <ligand>
        <name>Zn(2+)</name>
        <dbReference type="ChEBI" id="CHEBI:29105"/>
        <label>1</label>
    </ligand>
</feature>
<feature type="binding site" evidence="8">
    <location>
        <position position="479"/>
    </location>
    <ligand>
        <name>Zn(2+)</name>
        <dbReference type="ChEBI" id="CHEBI:29105"/>
        <label>1</label>
    </ligand>
</feature>
<feature type="binding site" evidence="8">
    <location>
        <position position="467"/>
    </location>
    <ligand>
        <name>Zn(2+)</name>
        <dbReference type="ChEBI" id="CHEBI:29105"/>
        <label>2</label>
    </ligand>
</feature>
<dbReference type="Gene3D" id="3.40.50.300">
    <property type="entry name" value="P-loop containing nucleotide triphosphate hydrolases"/>
    <property type="match status" value="1"/>
</dbReference>
<keyword evidence="2 8" id="KW-0235">DNA replication</keyword>
<dbReference type="Gene3D" id="3.40.1440.60">
    <property type="entry name" value="PriA, 3(prime) DNA-binding domain"/>
    <property type="match status" value="1"/>
</dbReference>
<keyword evidence="5 8" id="KW-0862">Zinc</keyword>
<sequence>MANEGGGAELIPGLDDLPRGPAGGTGGEAPGGAGEVSDKPQGKNQAKKPSARKSGRRKGTREPAAELPVARVAVDMSLPHLDRPFDYLVPTELDAKAVPGCRVRVRFAGQLVDGLLLERVPESDHEGRLSYIERVTSPEPVLAPDVAALAREVADRYAGTFADVLRLAIPPRHARVEAEPPPEPPEESPAGESPGPWAHYPAGPSFLGALREGRAPRAVWTALPGPDWTTAIARAVAATLDGGRGALVVMADGRDVARVDAALKDELGDGRHVTLTAAQGPTVRYRRWLAIRRGTARAVVGTRAAMFAPVADLGLVVLWDDGDDVHAEPHAPYPHPREVLALRAHRAGAGALIGGFTRTTDATQLVETGWAHALVADRTRIRAAMPRVRPVGDDAEVSRDSAARTARLTHLAFETARQALKDGPVLVQVPRRGYVPGLACGRCRSPARCGACQGPLALTSSHAAPFCRWCGRIAGDWHCPECGHFQVRAVVVGAKRTAEELGRAFPGVPVRTSGRDAVLERLGAERALVVATPGAEPPAEGGYAAALLLDGWVLLGRADLRAGEETLRRWMNAAALVRPSGPVVVAADGSLPPVQALIRWDPITYAERELAERREVGFPPAARMASLTGTPAAIRDLLADARLPEEAEILGPVPIAAPAAPSGAAGPGGTGGTDAEAPERERALVRVPRAQGAQLARALKEAQGVRSARKAADVVRVQIDPLELI</sequence>
<keyword evidence="11" id="KW-0378">Hydrolase</keyword>
<dbReference type="Proteomes" id="UP001596380">
    <property type="component" value="Unassembled WGS sequence"/>
</dbReference>
<feature type="compositionally biased region" description="Gly residues" evidence="9">
    <location>
        <begin position="21"/>
        <end position="34"/>
    </location>
</feature>
<dbReference type="HAMAP" id="MF_00983">
    <property type="entry name" value="PriA"/>
    <property type="match status" value="1"/>
</dbReference>
<dbReference type="PANTHER" id="PTHR30580">
    <property type="entry name" value="PRIMOSOMAL PROTEIN N"/>
    <property type="match status" value="1"/>
</dbReference>
<dbReference type="InterPro" id="IPR027417">
    <property type="entry name" value="P-loop_NTPase"/>
</dbReference>
<feature type="binding site" evidence="8">
    <location>
        <position position="440"/>
    </location>
    <ligand>
        <name>Zn(2+)</name>
        <dbReference type="ChEBI" id="CHEBI:29105"/>
        <label>1</label>
    </ligand>
</feature>
<comment type="caution">
    <text evidence="8">As this protein does not have any detectable helicase domains, it probably does not have helicase activity.</text>
</comment>
<proteinExistence type="inferred from homology"/>
<dbReference type="InterPro" id="IPR005259">
    <property type="entry name" value="PriA"/>
</dbReference>
<organism evidence="11 12">
    <name type="scientific">Actinomadura yumaensis</name>
    <dbReference type="NCBI Taxonomy" id="111807"/>
    <lineage>
        <taxon>Bacteria</taxon>
        <taxon>Bacillati</taxon>
        <taxon>Actinomycetota</taxon>
        <taxon>Actinomycetes</taxon>
        <taxon>Streptosporangiales</taxon>
        <taxon>Thermomonosporaceae</taxon>
        <taxon>Actinomadura</taxon>
    </lineage>
</organism>
<evidence type="ECO:0000256" key="1">
    <source>
        <dbReference type="ARBA" id="ARBA00022515"/>
    </source>
</evidence>
<protein>
    <recommendedName>
        <fullName evidence="8">Probable replication restart protein PriA</fullName>
    </recommendedName>
    <alternativeName>
        <fullName evidence="8">Putative ATP-dependent DNA helicase PriA</fullName>
    </alternativeName>
</protein>
<evidence type="ECO:0000256" key="7">
    <source>
        <dbReference type="ARBA" id="ARBA00023125"/>
    </source>
</evidence>
<evidence type="ECO:0000259" key="10">
    <source>
        <dbReference type="Pfam" id="PF17764"/>
    </source>
</evidence>
<feature type="compositionally biased region" description="Basic residues" evidence="9">
    <location>
        <begin position="45"/>
        <end position="59"/>
    </location>
</feature>
<comment type="similarity">
    <text evidence="8">Belongs to the helicase family. PriA subfamily.</text>
</comment>
<keyword evidence="1 8" id="KW-0639">Primosome</keyword>
<evidence type="ECO:0000256" key="5">
    <source>
        <dbReference type="ARBA" id="ARBA00022833"/>
    </source>
</evidence>
<feature type="region of interest" description="Disordered" evidence="9">
    <location>
        <begin position="658"/>
        <end position="679"/>
    </location>
</feature>
<evidence type="ECO:0000256" key="8">
    <source>
        <dbReference type="HAMAP-Rule" id="MF_00983"/>
    </source>
</evidence>
<gene>
    <name evidence="8" type="primary">priA</name>
    <name evidence="11" type="ORF">ACFQKB_24840</name>
</gene>
<evidence type="ECO:0000313" key="11">
    <source>
        <dbReference type="EMBL" id="MFC6883005.1"/>
    </source>
</evidence>
<dbReference type="EMBL" id="JBHSXS010000016">
    <property type="protein sequence ID" value="MFC6883005.1"/>
    <property type="molecule type" value="Genomic_DNA"/>
</dbReference>
<reference evidence="12" key="1">
    <citation type="journal article" date="2019" name="Int. J. Syst. Evol. Microbiol.">
        <title>The Global Catalogue of Microorganisms (GCM) 10K type strain sequencing project: providing services to taxonomists for standard genome sequencing and annotation.</title>
        <authorList>
            <consortium name="The Broad Institute Genomics Platform"/>
            <consortium name="The Broad Institute Genome Sequencing Center for Infectious Disease"/>
            <person name="Wu L."/>
            <person name="Ma J."/>
        </authorList>
    </citation>
    <scope>NUCLEOTIDE SEQUENCE [LARGE SCALE GENOMIC DNA]</scope>
    <source>
        <strain evidence="12">JCM 3369</strain>
    </source>
</reference>
<dbReference type="PANTHER" id="PTHR30580:SF0">
    <property type="entry name" value="PRIMOSOMAL PROTEIN N"/>
    <property type="match status" value="1"/>
</dbReference>
<comment type="caution">
    <text evidence="11">The sequence shown here is derived from an EMBL/GenBank/DDBJ whole genome shotgun (WGS) entry which is preliminary data.</text>
</comment>
<comment type="function">
    <text evidence="8">Initiates the restart of stalled replication forks, which reloads the replicative helicase on sites other than the origin of replication. Recognizes and binds to abandoned replication forks and remodels them to uncover a helicase loading site. Promotes assembly of the primosome at these replication forks.</text>
</comment>
<dbReference type="Pfam" id="PF17764">
    <property type="entry name" value="PriA_3primeBD"/>
    <property type="match status" value="1"/>
</dbReference>
<evidence type="ECO:0000256" key="4">
    <source>
        <dbReference type="ARBA" id="ARBA00022741"/>
    </source>
</evidence>
<feature type="domain" description="Primosomal protein N' 3' DNA-binding" evidence="10">
    <location>
        <begin position="71"/>
        <end position="170"/>
    </location>
</feature>
<keyword evidence="4 8" id="KW-0547">Nucleotide-binding</keyword>
<keyword evidence="6 8" id="KW-0067">ATP-binding</keyword>
<dbReference type="GO" id="GO:0016787">
    <property type="term" value="F:hydrolase activity"/>
    <property type="evidence" value="ECO:0007669"/>
    <property type="project" value="UniProtKB-KW"/>
</dbReference>
<feature type="region of interest" description="Disordered" evidence="9">
    <location>
        <begin position="1"/>
        <end position="66"/>
    </location>
</feature>
<keyword evidence="7 8" id="KW-0238">DNA-binding</keyword>
<dbReference type="InterPro" id="IPR042115">
    <property type="entry name" value="PriA_3primeBD_sf"/>
</dbReference>
<evidence type="ECO:0000256" key="3">
    <source>
        <dbReference type="ARBA" id="ARBA00022723"/>
    </source>
</evidence>
<name>A0ABW2CQ32_9ACTN</name>
<comment type="subunit">
    <text evidence="8">Component of the replication restart primosome.</text>
</comment>
<comment type="cofactor">
    <cofactor evidence="8">
        <name>Zn(2+)</name>
        <dbReference type="ChEBI" id="CHEBI:29105"/>
    </cofactor>
    <text evidence="8">Binds 2 zinc ions per subunit.</text>
</comment>
<evidence type="ECO:0000313" key="12">
    <source>
        <dbReference type="Proteomes" id="UP001596380"/>
    </source>
</evidence>
<keyword evidence="12" id="KW-1185">Reference proteome</keyword>
<evidence type="ECO:0000256" key="6">
    <source>
        <dbReference type="ARBA" id="ARBA00022840"/>
    </source>
</evidence>
<feature type="binding site" evidence="8">
    <location>
        <position position="452"/>
    </location>
    <ligand>
        <name>Zn(2+)</name>
        <dbReference type="ChEBI" id="CHEBI:29105"/>
        <label>2</label>
    </ligand>
</feature>
<evidence type="ECO:0000256" key="9">
    <source>
        <dbReference type="SAM" id="MobiDB-lite"/>
    </source>
</evidence>
<feature type="binding site" evidence="8">
    <location>
        <position position="470"/>
    </location>
    <ligand>
        <name>Zn(2+)</name>
        <dbReference type="ChEBI" id="CHEBI:29105"/>
        <label>2</label>
    </ligand>
</feature>
<dbReference type="RefSeq" id="WP_160819156.1">
    <property type="nucleotide sequence ID" value="NZ_JBHSXS010000016.1"/>
</dbReference>